<keyword evidence="3" id="KW-1185">Reference proteome</keyword>
<feature type="region of interest" description="Disordered" evidence="1">
    <location>
        <begin position="152"/>
        <end position="171"/>
    </location>
</feature>
<dbReference type="AlphaFoldDB" id="A0A445DGW3"/>
<evidence type="ECO:0000256" key="1">
    <source>
        <dbReference type="SAM" id="MobiDB-lite"/>
    </source>
</evidence>
<feature type="compositionally biased region" description="Low complexity" evidence="1">
    <location>
        <begin position="1"/>
        <end position="10"/>
    </location>
</feature>
<protein>
    <submittedName>
        <fullName evidence="2">Uncharacterized protein</fullName>
    </submittedName>
</protein>
<dbReference type="EMBL" id="SDMP01000004">
    <property type="protein sequence ID" value="RYR62418.1"/>
    <property type="molecule type" value="Genomic_DNA"/>
</dbReference>
<organism evidence="2 3">
    <name type="scientific">Arachis hypogaea</name>
    <name type="common">Peanut</name>
    <dbReference type="NCBI Taxonomy" id="3818"/>
    <lineage>
        <taxon>Eukaryota</taxon>
        <taxon>Viridiplantae</taxon>
        <taxon>Streptophyta</taxon>
        <taxon>Embryophyta</taxon>
        <taxon>Tracheophyta</taxon>
        <taxon>Spermatophyta</taxon>
        <taxon>Magnoliopsida</taxon>
        <taxon>eudicotyledons</taxon>
        <taxon>Gunneridae</taxon>
        <taxon>Pentapetalae</taxon>
        <taxon>rosids</taxon>
        <taxon>fabids</taxon>
        <taxon>Fabales</taxon>
        <taxon>Fabaceae</taxon>
        <taxon>Papilionoideae</taxon>
        <taxon>50 kb inversion clade</taxon>
        <taxon>dalbergioids sensu lato</taxon>
        <taxon>Dalbergieae</taxon>
        <taxon>Pterocarpus clade</taxon>
        <taxon>Arachis</taxon>
    </lineage>
</organism>
<name>A0A445DGW3_ARAHY</name>
<gene>
    <name evidence="2" type="ORF">Ahy_A04g019978</name>
</gene>
<feature type="region of interest" description="Disordered" evidence="1">
    <location>
        <begin position="1"/>
        <end position="38"/>
    </location>
</feature>
<accession>A0A445DGW3</accession>
<sequence>MVPNSNYVPPSAVPPPPPGSHPTASQEWTPSPPPSAQSSTIRWLARRLQQMMEDIRERHDHLTIWLRQDIKKTIYIHWDTDEGLRHHRLMNIANRVSVRSSKYTAGSTTFMKTKAKLAYRDATMTETFNYIHTLNENSERFFYHQMQRLESVTQQSQHTREDDNNSTASEVNPNMVWHKTASEPYKNRVYSLKSFFSNNLHTSTLRSSSASTTSQLVDPENSINLREQVLELTRNLHQQAQKSCNSLKRGIKRSSHAC</sequence>
<comment type="caution">
    <text evidence="2">The sequence shown here is derived from an EMBL/GenBank/DDBJ whole genome shotgun (WGS) entry which is preliminary data.</text>
</comment>
<reference evidence="2 3" key="1">
    <citation type="submission" date="2019-01" db="EMBL/GenBank/DDBJ databases">
        <title>Sequencing of cultivated peanut Arachis hypogaea provides insights into genome evolution and oil improvement.</title>
        <authorList>
            <person name="Chen X."/>
        </authorList>
    </citation>
    <scope>NUCLEOTIDE SEQUENCE [LARGE SCALE GENOMIC DNA]</scope>
    <source>
        <strain evidence="3">cv. Fuhuasheng</strain>
        <tissue evidence="2">Leaves</tissue>
    </source>
</reference>
<proteinExistence type="predicted"/>
<feature type="compositionally biased region" description="Pro residues" evidence="1">
    <location>
        <begin position="11"/>
        <end position="20"/>
    </location>
</feature>
<evidence type="ECO:0000313" key="3">
    <source>
        <dbReference type="Proteomes" id="UP000289738"/>
    </source>
</evidence>
<dbReference type="Proteomes" id="UP000289738">
    <property type="component" value="Chromosome A04"/>
</dbReference>
<evidence type="ECO:0000313" key="2">
    <source>
        <dbReference type="EMBL" id="RYR62418.1"/>
    </source>
</evidence>